<sequence length="285" mass="31789">MYTASYIQSDLYSLNPLGREPADIPDYPLGGITSNVIPEGIAFMNYGNDTYHSPYVPADTNSDELMEFFPSIQPEPTILDNFPDETGLLEAFQSHHMIPQIADFSSTGYDFSLTHRQDQPSDVRSFDWLIDQDQFEIDNIGYSVASFTAKPAPSGIVGIRPHLEGSAFSESSLSYDSGLDHPSSCTPDEFTESNSGTQPEAQSCVSNIVTSPEERAFPEETKSPAHNICGVCLRRCSTPWNSKEHVETHNPERVKQHVCTIEGCEYASRRKNDVERHMKSRKHTA</sequence>
<dbReference type="GeneID" id="20671133"/>
<evidence type="ECO:0000313" key="4">
    <source>
        <dbReference type="Proteomes" id="UP000030671"/>
    </source>
</evidence>
<dbReference type="KEGG" id="hir:HETIRDRAFT_325274"/>
<dbReference type="Proteomes" id="UP000030671">
    <property type="component" value="Unassembled WGS sequence"/>
</dbReference>
<feature type="region of interest" description="Disordered" evidence="1">
    <location>
        <begin position="174"/>
        <end position="202"/>
    </location>
</feature>
<evidence type="ECO:0000259" key="2">
    <source>
        <dbReference type="SMART" id="SM00355"/>
    </source>
</evidence>
<protein>
    <recommendedName>
        <fullName evidence="2">C2H2-type domain-containing protein</fullName>
    </recommendedName>
</protein>
<dbReference type="AlphaFoldDB" id="W4JWE0"/>
<dbReference type="EMBL" id="KI925462">
    <property type="protein sequence ID" value="ETW77769.1"/>
    <property type="molecule type" value="Genomic_DNA"/>
</dbReference>
<dbReference type="HOGENOM" id="CLU_976797_0_0_1"/>
<dbReference type="InParanoid" id="W4JWE0"/>
<gene>
    <name evidence="3" type="ORF">HETIRDRAFT_325274</name>
</gene>
<feature type="compositionally biased region" description="Polar residues" evidence="1">
    <location>
        <begin position="192"/>
        <end position="202"/>
    </location>
</feature>
<keyword evidence="4" id="KW-1185">Reference proteome</keyword>
<accession>W4JWE0</accession>
<proteinExistence type="predicted"/>
<feature type="domain" description="C2H2-type" evidence="2">
    <location>
        <begin position="227"/>
        <end position="249"/>
    </location>
</feature>
<feature type="domain" description="C2H2-type" evidence="2">
    <location>
        <begin position="257"/>
        <end position="283"/>
    </location>
</feature>
<dbReference type="InterPro" id="IPR013087">
    <property type="entry name" value="Znf_C2H2_type"/>
</dbReference>
<dbReference type="Gene3D" id="3.30.160.60">
    <property type="entry name" value="Classic Zinc Finger"/>
    <property type="match status" value="1"/>
</dbReference>
<evidence type="ECO:0000313" key="3">
    <source>
        <dbReference type="EMBL" id="ETW77769.1"/>
    </source>
</evidence>
<dbReference type="SMART" id="SM00355">
    <property type="entry name" value="ZnF_C2H2"/>
    <property type="match status" value="2"/>
</dbReference>
<reference evidence="3 4" key="1">
    <citation type="journal article" date="2012" name="New Phytol.">
        <title>Insight into trade-off between wood decay and parasitism from the genome of a fungal forest pathogen.</title>
        <authorList>
            <person name="Olson A."/>
            <person name="Aerts A."/>
            <person name="Asiegbu F."/>
            <person name="Belbahri L."/>
            <person name="Bouzid O."/>
            <person name="Broberg A."/>
            <person name="Canback B."/>
            <person name="Coutinho P.M."/>
            <person name="Cullen D."/>
            <person name="Dalman K."/>
            <person name="Deflorio G."/>
            <person name="van Diepen L.T."/>
            <person name="Dunand C."/>
            <person name="Duplessis S."/>
            <person name="Durling M."/>
            <person name="Gonthier P."/>
            <person name="Grimwood J."/>
            <person name="Fossdal C.G."/>
            <person name="Hansson D."/>
            <person name="Henrissat B."/>
            <person name="Hietala A."/>
            <person name="Himmelstrand K."/>
            <person name="Hoffmeister D."/>
            <person name="Hogberg N."/>
            <person name="James T.Y."/>
            <person name="Karlsson M."/>
            <person name="Kohler A."/>
            <person name="Kues U."/>
            <person name="Lee Y.H."/>
            <person name="Lin Y.C."/>
            <person name="Lind M."/>
            <person name="Lindquist E."/>
            <person name="Lombard V."/>
            <person name="Lucas S."/>
            <person name="Lunden K."/>
            <person name="Morin E."/>
            <person name="Murat C."/>
            <person name="Park J."/>
            <person name="Raffaello T."/>
            <person name="Rouze P."/>
            <person name="Salamov A."/>
            <person name="Schmutz J."/>
            <person name="Solheim H."/>
            <person name="Stahlberg J."/>
            <person name="Velez H."/>
            <person name="de Vries R.P."/>
            <person name="Wiebenga A."/>
            <person name="Woodward S."/>
            <person name="Yakovlev I."/>
            <person name="Garbelotto M."/>
            <person name="Martin F."/>
            <person name="Grigoriev I.V."/>
            <person name="Stenlid J."/>
        </authorList>
    </citation>
    <scope>NUCLEOTIDE SEQUENCE [LARGE SCALE GENOMIC DNA]</scope>
    <source>
        <strain evidence="3 4">TC 32-1</strain>
    </source>
</reference>
<dbReference type="RefSeq" id="XP_009549802.1">
    <property type="nucleotide sequence ID" value="XM_009551507.1"/>
</dbReference>
<evidence type="ECO:0000256" key="1">
    <source>
        <dbReference type="SAM" id="MobiDB-lite"/>
    </source>
</evidence>
<name>W4JWE0_HETIT</name>
<dbReference type="OrthoDB" id="6910977at2759"/>
<organism evidence="3 4">
    <name type="scientific">Heterobasidion irregulare (strain TC 32-1)</name>
    <dbReference type="NCBI Taxonomy" id="747525"/>
    <lineage>
        <taxon>Eukaryota</taxon>
        <taxon>Fungi</taxon>
        <taxon>Dikarya</taxon>
        <taxon>Basidiomycota</taxon>
        <taxon>Agaricomycotina</taxon>
        <taxon>Agaricomycetes</taxon>
        <taxon>Russulales</taxon>
        <taxon>Bondarzewiaceae</taxon>
        <taxon>Heterobasidion</taxon>
        <taxon>Heterobasidion annosum species complex</taxon>
    </lineage>
</organism>